<dbReference type="GO" id="GO:0000160">
    <property type="term" value="P:phosphorelay signal transduction system"/>
    <property type="evidence" value="ECO:0007669"/>
    <property type="project" value="InterPro"/>
</dbReference>
<sequence length="130" mass="13881">MVVMATNKCKPGPARILCVDDNRDAADTEAELLAVMGYETRACYDGASALRAAADFAPDACLIDLNMPGMDGDELALRLRDQADGEPMLLIAVTARTDVEARVRIDAAGFHRHLVKPAALDQLLAAIDAQ</sequence>
<dbReference type="PANTHER" id="PTHR44591">
    <property type="entry name" value="STRESS RESPONSE REGULATOR PROTEIN 1"/>
    <property type="match status" value="1"/>
</dbReference>
<evidence type="ECO:0000313" key="5">
    <source>
        <dbReference type="Proteomes" id="UP000324974"/>
    </source>
</evidence>
<dbReference type="Proteomes" id="UP000324974">
    <property type="component" value="Chromosome"/>
</dbReference>
<protein>
    <submittedName>
        <fullName evidence="4">Response regulator</fullName>
    </submittedName>
</protein>
<dbReference type="PANTHER" id="PTHR44591:SF3">
    <property type="entry name" value="RESPONSE REGULATORY DOMAIN-CONTAINING PROTEIN"/>
    <property type="match status" value="1"/>
</dbReference>
<feature type="modified residue" description="4-aspartylphosphate" evidence="2">
    <location>
        <position position="64"/>
    </location>
</feature>
<dbReference type="SUPFAM" id="SSF52172">
    <property type="entry name" value="CheY-like"/>
    <property type="match status" value="1"/>
</dbReference>
<dbReference type="PROSITE" id="PS50110">
    <property type="entry name" value="RESPONSE_REGULATORY"/>
    <property type="match status" value="1"/>
</dbReference>
<name>A0A5C1A7H4_9BACT</name>
<dbReference type="Gene3D" id="3.40.50.2300">
    <property type="match status" value="1"/>
</dbReference>
<dbReference type="EMBL" id="CP042425">
    <property type="protein sequence ID" value="QEL15239.1"/>
    <property type="molecule type" value="Genomic_DNA"/>
</dbReference>
<dbReference type="InterPro" id="IPR001789">
    <property type="entry name" value="Sig_transdc_resp-reg_receiver"/>
</dbReference>
<dbReference type="AlphaFoldDB" id="A0A5C1A7H4"/>
<proteinExistence type="predicted"/>
<organism evidence="4 5">
    <name type="scientific">Limnoglobus roseus</name>
    <dbReference type="NCBI Taxonomy" id="2598579"/>
    <lineage>
        <taxon>Bacteria</taxon>
        <taxon>Pseudomonadati</taxon>
        <taxon>Planctomycetota</taxon>
        <taxon>Planctomycetia</taxon>
        <taxon>Gemmatales</taxon>
        <taxon>Gemmataceae</taxon>
        <taxon>Limnoglobus</taxon>
    </lineage>
</organism>
<reference evidence="5" key="1">
    <citation type="submission" date="2019-08" db="EMBL/GenBank/DDBJ databases">
        <title>Limnoglobus roseus gen. nov., sp. nov., a novel freshwater planctomycete with a giant genome from the family Gemmataceae.</title>
        <authorList>
            <person name="Kulichevskaya I.S."/>
            <person name="Naumoff D.G."/>
            <person name="Miroshnikov K."/>
            <person name="Ivanova A."/>
            <person name="Philippov D.A."/>
            <person name="Hakobyan A."/>
            <person name="Rijpstra I.C."/>
            <person name="Sinninghe Damste J.S."/>
            <person name="Liesack W."/>
            <person name="Dedysh S.N."/>
        </authorList>
    </citation>
    <scope>NUCLEOTIDE SEQUENCE [LARGE SCALE GENOMIC DNA]</scope>
    <source>
        <strain evidence="5">PX52</strain>
    </source>
</reference>
<dbReference type="KEGG" id="lrs:PX52LOC_02154"/>
<gene>
    <name evidence="4" type="ORF">PX52LOC_02154</name>
</gene>
<dbReference type="InterPro" id="IPR011006">
    <property type="entry name" value="CheY-like_superfamily"/>
</dbReference>
<keyword evidence="1 2" id="KW-0597">Phosphoprotein</keyword>
<evidence type="ECO:0000256" key="2">
    <source>
        <dbReference type="PROSITE-ProRule" id="PRU00169"/>
    </source>
</evidence>
<evidence type="ECO:0000259" key="3">
    <source>
        <dbReference type="PROSITE" id="PS50110"/>
    </source>
</evidence>
<evidence type="ECO:0000256" key="1">
    <source>
        <dbReference type="ARBA" id="ARBA00022553"/>
    </source>
</evidence>
<dbReference type="Pfam" id="PF00072">
    <property type="entry name" value="Response_reg"/>
    <property type="match status" value="1"/>
</dbReference>
<feature type="domain" description="Response regulatory" evidence="3">
    <location>
        <begin position="15"/>
        <end position="130"/>
    </location>
</feature>
<dbReference type="InterPro" id="IPR050595">
    <property type="entry name" value="Bact_response_regulator"/>
</dbReference>
<evidence type="ECO:0000313" key="4">
    <source>
        <dbReference type="EMBL" id="QEL15239.1"/>
    </source>
</evidence>
<keyword evidence="5" id="KW-1185">Reference proteome</keyword>
<dbReference type="SMART" id="SM00448">
    <property type="entry name" value="REC"/>
    <property type="match status" value="1"/>
</dbReference>
<accession>A0A5C1A7H4</accession>